<dbReference type="PANTHER" id="PTHR33751:SF1">
    <property type="entry name" value="CBB3-TYPE CYTOCHROME C OXIDASE SUBUNIT FIXP"/>
    <property type="match status" value="1"/>
</dbReference>
<evidence type="ECO:0000256" key="7">
    <source>
        <dbReference type="SAM" id="Phobius"/>
    </source>
</evidence>
<dbReference type="InterPro" id="IPR036909">
    <property type="entry name" value="Cyt_c-like_dom_sf"/>
</dbReference>
<dbReference type="Gene3D" id="6.10.280.130">
    <property type="match status" value="1"/>
</dbReference>
<keyword evidence="5 6" id="KW-0408">Iron</keyword>
<dbReference type="GO" id="GO:0005506">
    <property type="term" value="F:iron ion binding"/>
    <property type="evidence" value="ECO:0007669"/>
    <property type="project" value="InterPro"/>
</dbReference>
<evidence type="ECO:0000256" key="4">
    <source>
        <dbReference type="ARBA" id="ARBA00022982"/>
    </source>
</evidence>
<dbReference type="SUPFAM" id="SSF46626">
    <property type="entry name" value="Cytochrome c"/>
    <property type="match status" value="1"/>
</dbReference>
<evidence type="ECO:0000256" key="5">
    <source>
        <dbReference type="ARBA" id="ARBA00023004"/>
    </source>
</evidence>
<dbReference type="EMBL" id="JAHESE010000010">
    <property type="protein sequence ID" value="MBT1709004.1"/>
    <property type="molecule type" value="Genomic_DNA"/>
</dbReference>
<feature type="domain" description="Cytochrome c" evidence="8">
    <location>
        <begin position="199"/>
        <end position="280"/>
    </location>
</feature>
<gene>
    <name evidence="9" type="ORF">KK062_12255</name>
</gene>
<sequence>MKYSSIALLTGGLLANGLVADASSPATTPGFWDDPVNHPLMPLYALSLFAAIVAILVVVVCFSLLRVLNVLVNLTEKDRAEKQGIAYIPRGTFWQQLVQKANASVPLAQEQDIDMGHDFDGIRELDNHLPPWWKWLFAGTAVWALAYLVVYHLYGNLPLQREEYDQEVAIADQQMRARKADQPVEEIDVNTLKYTADAAALEKGKGVFANNNCGSCHRADGGGNTIGPNLTDAYWLHGGGIQNIFNTIKTGVVEKGMPAWGKTLSPQDVRDVAFYVMSLQGSNPANGKAPQGDIFQETQAATDSTAAAPQASL</sequence>
<proteinExistence type="predicted"/>
<dbReference type="PRINTS" id="PR00605">
    <property type="entry name" value="CYTCHROMECIC"/>
</dbReference>
<keyword evidence="2 6" id="KW-0349">Heme</keyword>
<dbReference type="InterPro" id="IPR050597">
    <property type="entry name" value="Cytochrome_c_Oxidase_Subunit"/>
</dbReference>
<evidence type="ECO:0000256" key="6">
    <source>
        <dbReference type="PROSITE-ProRule" id="PRU00433"/>
    </source>
</evidence>
<dbReference type="GO" id="GO:0009055">
    <property type="term" value="F:electron transfer activity"/>
    <property type="evidence" value="ECO:0007669"/>
    <property type="project" value="InterPro"/>
</dbReference>
<dbReference type="GO" id="GO:0020037">
    <property type="term" value="F:heme binding"/>
    <property type="evidence" value="ECO:0007669"/>
    <property type="project" value="InterPro"/>
</dbReference>
<keyword evidence="7" id="KW-0812">Transmembrane</keyword>
<feature type="transmembrane region" description="Helical" evidence="7">
    <location>
        <begin position="44"/>
        <end position="72"/>
    </location>
</feature>
<dbReference type="PROSITE" id="PS51007">
    <property type="entry name" value="CYTC"/>
    <property type="match status" value="1"/>
</dbReference>
<dbReference type="Pfam" id="PF14715">
    <property type="entry name" value="FixP_N"/>
    <property type="match status" value="1"/>
</dbReference>
<keyword evidence="1" id="KW-0813">Transport</keyword>
<keyword evidence="7" id="KW-0472">Membrane</keyword>
<keyword evidence="3 6" id="KW-0479">Metal-binding</keyword>
<evidence type="ECO:0000256" key="3">
    <source>
        <dbReference type="ARBA" id="ARBA00022723"/>
    </source>
</evidence>
<evidence type="ECO:0000256" key="2">
    <source>
        <dbReference type="ARBA" id="ARBA00022617"/>
    </source>
</evidence>
<evidence type="ECO:0000313" key="9">
    <source>
        <dbReference type="EMBL" id="MBT1709004.1"/>
    </source>
</evidence>
<feature type="transmembrane region" description="Helical" evidence="7">
    <location>
        <begin position="132"/>
        <end position="154"/>
    </location>
</feature>
<dbReference type="RefSeq" id="WP_254084588.1">
    <property type="nucleotide sequence ID" value="NZ_JAHESE010000010.1"/>
</dbReference>
<dbReference type="Gene3D" id="1.10.760.10">
    <property type="entry name" value="Cytochrome c-like domain"/>
    <property type="match status" value="1"/>
</dbReference>
<name>A0AAP2GQ69_9BACT</name>
<dbReference type="InterPro" id="IPR009056">
    <property type="entry name" value="Cyt_c-like_dom"/>
</dbReference>
<keyword evidence="10" id="KW-1185">Reference proteome</keyword>
<protein>
    <submittedName>
        <fullName evidence="9">C-type cytochrome</fullName>
    </submittedName>
</protein>
<dbReference type="InterPro" id="IPR008168">
    <property type="entry name" value="Cyt_C_IC"/>
</dbReference>
<dbReference type="PANTHER" id="PTHR33751">
    <property type="entry name" value="CBB3-TYPE CYTOCHROME C OXIDASE SUBUNIT FIXP"/>
    <property type="match status" value="1"/>
</dbReference>
<organism evidence="9 10">
    <name type="scientific">Dawidia cretensis</name>
    <dbReference type="NCBI Taxonomy" id="2782350"/>
    <lineage>
        <taxon>Bacteria</taxon>
        <taxon>Pseudomonadati</taxon>
        <taxon>Bacteroidota</taxon>
        <taxon>Cytophagia</taxon>
        <taxon>Cytophagales</taxon>
        <taxon>Chryseotaleaceae</taxon>
        <taxon>Dawidia</taxon>
    </lineage>
</organism>
<evidence type="ECO:0000313" key="10">
    <source>
        <dbReference type="Proteomes" id="UP001319080"/>
    </source>
</evidence>
<accession>A0AAP2GQ69</accession>
<reference evidence="9 10" key="1">
    <citation type="submission" date="2021-05" db="EMBL/GenBank/DDBJ databases">
        <title>A Polyphasic approach of four new species of the genus Ohtaekwangia: Ohtaekwangia histidinii sp. nov., Ohtaekwangia cretensis sp. nov., Ohtaekwangia indiensis sp. nov., Ohtaekwangia reichenbachii sp. nov. from diverse environment.</title>
        <authorList>
            <person name="Octaviana S."/>
        </authorList>
    </citation>
    <scope>NUCLEOTIDE SEQUENCE [LARGE SCALE GENOMIC DNA]</scope>
    <source>
        <strain evidence="9 10">PWU5</strain>
    </source>
</reference>
<comment type="caution">
    <text evidence="9">The sequence shown here is derived from an EMBL/GenBank/DDBJ whole genome shotgun (WGS) entry which is preliminary data.</text>
</comment>
<keyword evidence="7" id="KW-1133">Transmembrane helix</keyword>
<dbReference type="Proteomes" id="UP001319080">
    <property type="component" value="Unassembled WGS sequence"/>
</dbReference>
<evidence type="ECO:0000256" key="1">
    <source>
        <dbReference type="ARBA" id="ARBA00022448"/>
    </source>
</evidence>
<dbReference type="InterPro" id="IPR032858">
    <property type="entry name" value="CcoP_N"/>
</dbReference>
<evidence type="ECO:0000259" key="8">
    <source>
        <dbReference type="PROSITE" id="PS51007"/>
    </source>
</evidence>
<keyword evidence="4" id="KW-0249">Electron transport</keyword>
<dbReference type="InterPro" id="IPR038414">
    <property type="entry name" value="CcoP_N_sf"/>
</dbReference>
<dbReference type="AlphaFoldDB" id="A0AAP2GQ69"/>
<dbReference type="Pfam" id="PF13442">
    <property type="entry name" value="Cytochrome_CBB3"/>
    <property type="match status" value="1"/>
</dbReference>